<dbReference type="AlphaFoldDB" id="A0A376DRT0"/>
<reference evidence="2 3" key="1">
    <citation type="submission" date="2018-06" db="EMBL/GenBank/DDBJ databases">
        <authorList>
            <consortium name="Pathogen Informatics"/>
            <person name="Doyle S."/>
        </authorList>
    </citation>
    <scope>NUCLEOTIDE SEQUENCE [LARGE SCALE GENOMIC DNA]</scope>
    <source>
        <strain evidence="2 3">NCTC13533</strain>
    </source>
</reference>
<evidence type="ECO:0000313" key="2">
    <source>
        <dbReference type="EMBL" id="STC94434.1"/>
    </source>
</evidence>
<sequence>MVDSVRDYLKERAIENSMLFQVHQVKNPINSKDENSLDILLSLREESNLEDWTAINRKR</sequence>
<reference evidence="4" key="3">
    <citation type="submission" date="2018-11" db="EMBL/GenBank/DDBJ databases">
        <title>Proposal to divide the Flavobacteriaceae and reorganize its genera based on Amino Acid Identity values calculated from whole genome sequences.</title>
        <authorList>
            <person name="Nicholson A.C."/>
            <person name="Gulvik C.A."/>
            <person name="Whitney A.M."/>
            <person name="Humrighouse B.W."/>
            <person name="Bell M."/>
            <person name="Holmes B."/>
            <person name="Steigerwalt A.G."/>
            <person name="Villarma A."/>
            <person name="Sheth M."/>
            <person name="Batra D."/>
            <person name="Pryor J."/>
            <person name="Bernardet J.-F."/>
            <person name="Hugo C."/>
            <person name="Kampfer P."/>
            <person name="Newman J."/>
            <person name="McQuiston J.R."/>
        </authorList>
    </citation>
    <scope>NUCLEOTIDE SEQUENCE [LARGE SCALE GENOMIC DNA]</scope>
    <source>
        <strain evidence="4">G0188</strain>
    </source>
</reference>
<name>A0A376DRT0_CHRCU</name>
<evidence type="ECO:0000313" key="3">
    <source>
        <dbReference type="Proteomes" id="UP000255224"/>
    </source>
</evidence>
<dbReference type="Proteomes" id="UP000255224">
    <property type="component" value="Unassembled WGS sequence"/>
</dbReference>
<protein>
    <submittedName>
        <fullName evidence="2">Uncharacterized protein</fullName>
    </submittedName>
</protein>
<dbReference type="EMBL" id="CP033920">
    <property type="protein sequence ID" value="AZA49478.1"/>
    <property type="molecule type" value="Genomic_DNA"/>
</dbReference>
<evidence type="ECO:0000313" key="1">
    <source>
        <dbReference type="EMBL" id="AZA49478.1"/>
    </source>
</evidence>
<accession>A0A376DRT0</accession>
<organism evidence="2 3">
    <name type="scientific">Chryseobacterium carnipullorum</name>
    <dbReference type="NCBI Taxonomy" id="1124835"/>
    <lineage>
        <taxon>Bacteria</taxon>
        <taxon>Pseudomonadati</taxon>
        <taxon>Bacteroidota</taxon>
        <taxon>Flavobacteriia</taxon>
        <taxon>Flavobacteriales</taxon>
        <taxon>Weeksellaceae</taxon>
        <taxon>Chryseobacterium group</taxon>
        <taxon>Chryseobacterium</taxon>
    </lineage>
</organism>
<proteinExistence type="predicted"/>
<evidence type="ECO:0000313" key="4">
    <source>
        <dbReference type="Proteomes" id="UP000273270"/>
    </source>
</evidence>
<gene>
    <name evidence="1" type="ORF">EG346_15380</name>
    <name evidence="2" type="ORF">NCTC13533_01579</name>
</gene>
<accession>A0A3G6N8R3</accession>
<dbReference type="KEGG" id="ccau:EG346_15380"/>
<dbReference type="Proteomes" id="UP000273270">
    <property type="component" value="Chromosome"/>
</dbReference>
<reference evidence="1" key="2">
    <citation type="submission" date="2018-11" db="EMBL/GenBank/DDBJ databases">
        <title>Proposal to divide the Flavobacteriaceae and reorganize its genera based on Amino Acid Identity values calculated from whole genome sequences.</title>
        <authorList>
            <person name="Nicholson A.C."/>
            <person name="Gulvik C.A."/>
            <person name="Whitney A.M."/>
            <person name="Humrighouse B.W."/>
            <person name="Bell M."/>
            <person name="Holmes B."/>
            <person name="Steigerwalt A."/>
            <person name="Villarma A."/>
            <person name="Sheth M."/>
            <person name="Batra D."/>
            <person name="Pryor J."/>
            <person name="Bernardet J.-F."/>
            <person name="Hugo C."/>
            <person name="Kampfer P."/>
            <person name="Newman J."/>
            <person name="Mcquiston J.R."/>
        </authorList>
    </citation>
    <scope>NUCLEOTIDE SEQUENCE [LARGE SCALE GENOMIC DNA]</scope>
    <source>
        <strain evidence="1">G0188</strain>
    </source>
</reference>
<keyword evidence="4" id="KW-1185">Reference proteome</keyword>
<dbReference type="EMBL" id="UFVQ01000003">
    <property type="protein sequence ID" value="STC94434.1"/>
    <property type="molecule type" value="Genomic_DNA"/>
</dbReference>